<feature type="compositionally biased region" description="Basic and acidic residues" evidence="1">
    <location>
        <begin position="342"/>
        <end position="360"/>
    </location>
</feature>
<evidence type="ECO:0000313" key="3">
    <source>
        <dbReference type="EMBL" id="KAF1941292.1"/>
    </source>
</evidence>
<evidence type="ECO:0000256" key="1">
    <source>
        <dbReference type="SAM" id="MobiDB-lite"/>
    </source>
</evidence>
<organism evidence="3 4">
    <name type="scientific">Clathrospora elynae</name>
    <dbReference type="NCBI Taxonomy" id="706981"/>
    <lineage>
        <taxon>Eukaryota</taxon>
        <taxon>Fungi</taxon>
        <taxon>Dikarya</taxon>
        <taxon>Ascomycota</taxon>
        <taxon>Pezizomycotina</taxon>
        <taxon>Dothideomycetes</taxon>
        <taxon>Pleosporomycetidae</taxon>
        <taxon>Pleosporales</taxon>
        <taxon>Diademaceae</taxon>
        <taxon>Clathrospora</taxon>
    </lineage>
</organism>
<protein>
    <submittedName>
        <fullName evidence="3">Uncharacterized protein</fullName>
    </submittedName>
</protein>
<reference evidence="3" key="1">
    <citation type="journal article" date="2020" name="Stud. Mycol.">
        <title>101 Dothideomycetes genomes: a test case for predicting lifestyles and emergence of pathogens.</title>
        <authorList>
            <person name="Haridas S."/>
            <person name="Albert R."/>
            <person name="Binder M."/>
            <person name="Bloem J."/>
            <person name="Labutti K."/>
            <person name="Salamov A."/>
            <person name="Andreopoulos B."/>
            <person name="Baker S."/>
            <person name="Barry K."/>
            <person name="Bills G."/>
            <person name="Bluhm B."/>
            <person name="Cannon C."/>
            <person name="Castanera R."/>
            <person name="Culley D."/>
            <person name="Daum C."/>
            <person name="Ezra D."/>
            <person name="Gonzalez J."/>
            <person name="Henrissat B."/>
            <person name="Kuo A."/>
            <person name="Liang C."/>
            <person name="Lipzen A."/>
            <person name="Lutzoni F."/>
            <person name="Magnuson J."/>
            <person name="Mondo S."/>
            <person name="Nolan M."/>
            <person name="Ohm R."/>
            <person name="Pangilinan J."/>
            <person name="Park H.-J."/>
            <person name="Ramirez L."/>
            <person name="Alfaro M."/>
            <person name="Sun H."/>
            <person name="Tritt A."/>
            <person name="Yoshinaga Y."/>
            <person name="Zwiers L.-H."/>
            <person name="Turgeon B."/>
            <person name="Goodwin S."/>
            <person name="Spatafora J."/>
            <person name="Crous P."/>
            <person name="Grigoriev I."/>
        </authorList>
    </citation>
    <scope>NUCLEOTIDE SEQUENCE</scope>
    <source>
        <strain evidence="3">CBS 161.51</strain>
    </source>
</reference>
<dbReference type="OrthoDB" id="3797649at2759"/>
<sequence length="705" mass="79029">MSSPHIAGLSAYLLGLGAELDTLCEVIAQMAMNGAIAMVPHGTLLIQLAQPLTALWVSKLRGRGLWHQPSRARHASNATPSRDSKPPKRTTSLFFPAADSRHWQGTKILGTHTHLLASTASGAQVMASYFDLPPQQKAAVVTTEQWPEEQRKQLGRLSLMSPAVTQLLEDLGGEHSDSNSEEGSPSEEDISQTKHINKEGHSRKSCQNNQKYAVEQAPQPSSLSPKKGSLTSTTTKGSGPAKQQPARLSKDDPVKAKEAQPRMARFHSLRSMLFQANIQDKIKTVTQEDCRKEKDVATKWKNQHEERQMHRPTTPEKDAQKKDGIGGRIRMTMRRMTTRDVGSMEKIREDGAPVVFEERASTASSDNENEQRDPVREHDSDKESINHSDVEDLVRWVSRRDPASDQEARNGDVASIKKYSGQESLGHPDVDDLVQYVSRRSDNKENKGVNGQQTGYSDASTESDSELQKVSSEEEEDVDDLVRWISHRDGSKAGPVRRKLERPELDSDVEQHYDSDVPELGRWFKRHDDTSGESAPTTPVRENFAMEEEPERGRPRSRESGPPVKEKKHLTHDDVDELVRWVSRKESNHQETPISASREPARKPMHGEEENKQYLGMGADRESLSLADVEYLVGHARRISSNAPSESMPSRLETGDLYALRNEQADVQTLRLDQDEKNEQPDMIMDDESLSHSDVQDLIAHVHKE</sequence>
<feature type="compositionally biased region" description="Low complexity" evidence="1">
    <location>
        <begin position="220"/>
        <end position="240"/>
    </location>
</feature>
<name>A0A6A5SNB9_9PLEO</name>
<feature type="region of interest" description="Disordered" evidence="1">
    <location>
        <begin position="67"/>
        <end position="91"/>
    </location>
</feature>
<feature type="region of interest" description="Disordered" evidence="1">
    <location>
        <begin position="672"/>
        <end position="705"/>
    </location>
</feature>
<dbReference type="Proteomes" id="UP000800038">
    <property type="component" value="Unassembled WGS sequence"/>
</dbReference>
<feature type="region of interest" description="Disordered" evidence="1">
    <location>
        <begin position="339"/>
        <end position="618"/>
    </location>
</feature>
<gene>
    <name evidence="3" type="ORF">EJ02DRAFT_466632</name>
</gene>
<evidence type="ECO:0000256" key="2">
    <source>
        <dbReference type="SAM" id="SignalP"/>
    </source>
</evidence>
<feature type="signal peptide" evidence="2">
    <location>
        <begin position="1"/>
        <end position="18"/>
    </location>
</feature>
<feature type="compositionally biased region" description="Basic and acidic residues" evidence="1">
    <location>
        <begin position="480"/>
        <end position="491"/>
    </location>
</feature>
<feature type="compositionally biased region" description="Basic and acidic residues" evidence="1">
    <location>
        <begin position="689"/>
        <end position="705"/>
    </location>
</feature>
<accession>A0A6A5SNB9</accession>
<feature type="region of interest" description="Disordered" evidence="1">
    <location>
        <begin position="298"/>
        <end position="324"/>
    </location>
</feature>
<proteinExistence type="predicted"/>
<feature type="chain" id="PRO_5025694820" evidence="2">
    <location>
        <begin position="19"/>
        <end position="705"/>
    </location>
</feature>
<dbReference type="EMBL" id="ML976049">
    <property type="protein sequence ID" value="KAF1941292.1"/>
    <property type="molecule type" value="Genomic_DNA"/>
</dbReference>
<feature type="compositionally biased region" description="Basic and acidic residues" evidence="1">
    <location>
        <begin position="501"/>
        <end position="515"/>
    </location>
</feature>
<evidence type="ECO:0000313" key="4">
    <source>
        <dbReference type="Proteomes" id="UP000800038"/>
    </source>
</evidence>
<keyword evidence="2" id="KW-0732">Signal</keyword>
<feature type="compositionally biased region" description="Basic and acidic residues" evidence="1">
    <location>
        <begin position="571"/>
        <end position="589"/>
    </location>
</feature>
<feature type="region of interest" description="Disordered" evidence="1">
    <location>
        <begin position="172"/>
        <end position="262"/>
    </location>
</feature>
<feature type="compositionally biased region" description="Basic and acidic residues" evidence="1">
    <location>
        <begin position="599"/>
        <end position="612"/>
    </location>
</feature>
<feature type="compositionally biased region" description="Basic and acidic residues" evidence="1">
    <location>
        <begin position="369"/>
        <end position="410"/>
    </location>
</feature>
<feature type="compositionally biased region" description="Polar residues" evidence="1">
    <location>
        <begin position="449"/>
        <end position="462"/>
    </location>
</feature>
<feature type="compositionally biased region" description="Basic and acidic residues" evidence="1">
    <location>
        <begin position="248"/>
        <end position="260"/>
    </location>
</feature>
<dbReference type="AlphaFoldDB" id="A0A6A5SNB9"/>
<keyword evidence="4" id="KW-1185">Reference proteome</keyword>